<feature type="compositionally biased region" description="Pro residues" evidence="1">
    <location>
        <begin position="503"/>
        <end position="517"/>
    </location>
</feature>
<evidence type="ECO:0000313" key="3">
    <source>
        <dbReference type="EMBL" id="ELU11241.1"/>
    </source>
</evidence>
<gene>
    <name evidence="3" type="ORF">CAPTEDRAFT_227561</name>
</gene>
<dbReference type="InterPro" id="IPR001660">
    <property type="entry name" value="SAM"/>
</dbReference>
<reference evidence="3 5" key="2">
    <citation type="journal article" date="2013" name="Nature">
        <title>Insights into bilaterian evolution from three spiralian genomes.</title>
        <authorList>
            <person name="Simakov O."/>
            <person name="Marletaz F."/>
            <person name="Cho S.J."/>
            <person name="Edsinger-Gonzales E."/>
            <person name="Havlak P."/>
            <person name="Hellsten U."/>
            <person name="Kuo D.H."/>
            <person name="Larsson T."/>
            <person name="Lv J."/>
            <person name="Arendt D."/>
            <person name="Savage R."/>
            <person name="Osoegawa K."/>
            <person name="de Jong P."/>
            <person name="Grimwood J."/>
            <person name="Chapman J.A."/>
            <person name="Shapiro H."/>
            <person name="Aerts A."/>
            <person name="Otillar R.P."/>
            <person name="Terry A.Y."/>
            <person name="Boore J.L."/>
            <person name="Grigoriev I.V."/>
            <person name="Lindberg D.R."/>
            <person name="Seaver E.C."/>
            <person name="Weisblat D.A."/>
            <person name="Putnam N.H."/>
            <person name="Rokhsar D.S."/>
        </authorList>
    </citation>
    <scope>NUCLEOTIDE SEQUENCE</scope>
    <source>
        <strain evidence="3 5">I ESC-2004</strain>
    </source>
</reference>
<evidence type="ECO:0000259" key="2">
    <source>
        <dbReference type="SMART" id="SM00454"/>
    </source>
</evidence>
<dbReference type="SUPFAM" id="SSF47769">
    <property type="entry name" value="SAM/Pointed domain"/>
    <property type="match status" value="1"/>
</dbReference>
<feature type="region of interest" description="Disordered" evidence="1">
    <location>
        <begin position="116"/>
        <end position="190"/>
    </location>
</feature>
<feature type="compositionally biased region" description="Low complexity" evidence="1">
    <location>
        <begin position="219"/>
        <end position="238"/>
    </location>
</feature>
<feature type="compositionally biased region" description="Polar residues" evidence="1">
    <location>
        <begin position="313"/>
        <end position="340"/>
    </location>
</feature>
<reference evidence="5" key="1">
    <citation type="submission" date="2012-12" db="EMBL/GenBank/DDBJ databases">
        <authorList>
            <person name="Hellsten U."/>
            <person name="Grimwood J."/>
            <person name="Chapman J.A."/>
            <person name="Shapiro H."/>
            <person name="Aerts A."/>
            <person name="Otillar R.P."/>
            <person name="Terry A.Y."/>
            <person name="Boore J.L."/>
            <person name="Simakov O."/>
            <person name="Marletaz F."/>
            <person name="Cho S.-J."/>
            <person name="Edsinger-Gonzales E."/>
            <person name="Havlak P."/>
            <person name="Kuo D.-H."/>
            <person name="Larsson T."/>
            <person name="Lv J."/>
            <person name="Arendt D."/>
            <person name="Savage R."/>
            <person name="Osoegawa K."/>
            <person name="de Jong P."/>
            <person name="Lindberg D.R."/>
            <person name="Seaver E.C."/>
            <person name="Weisblat D.A."/>
            <person name="Putnam N.H."/>
            <person name="Grigoriev I.V."/>
            <person name="Rokhsar D.S."/>
        </authorList>
    </citation>
    <scope>NUCLEOTIDE SEQUENCE</scope>
    <source>
        <strain evidence="5">I ESC-2004</strain>
    </source>
</reference>
<dbReference type="Proteomes" id="UP000014760">
    <property type="component" value="Unassembled WGS sequence"/>
</dbReference>
<feature type="region of interest" description="Disordered" evidence="1">
    <location>
        <begin position="219"/>
        <end position="590"/>
    </location>
</feature>
<accession>R7V4G2</accession>
<feature type="region of interest" description="Disordered" evidence="1">
    <location>
        <begin position="668"/>
        <end position="692"/>
    </location>
</feature>
<proteinExistence type="predicted"/>
<organism evidence="3">
    <name type="scientific">Capitella teleta</name>
    <name type="common">Polychaete worm</name>
    <dbReference type="NCBI Taxonomy" id="283909"/>
    <lineage>
        <taxon>Eukaryota</taxon>
        <taxon>Metazoa</taxon>
        <taxon>Spiralia</taxon>
        <taxon>Lophotrochozoa</taxon>
        <taxon>Annelida</taxon>
        <taxon>Polychaeta</taxon>
        <taxon>Sedentaria</taxon>
        <taxon>Scolecida</taxon>
        <taxon>Capitellidae</taxon>
        <taxon>Capitella</taxon>
    </lineage>
</organism>
<feature type="compositionally biased region" description="Polar residues" evidence="1">
    <location>
        <begin position="467"/>
        <end position="481"/>
    </location>
</feature>
<protein>
    <recommendedName>
        <fullName evidence="2">SAM domain-containing protein</fullName>
    </recommendedName>
</protein>
<dbReference type="EMBL" id="KB296865">
    <property type="protein sequence ID" value="ELU11241.1"/>
    <property type="molecule type" value="Genomic_DNA"/>
</dbReference>
<dbReference type="OMA" id="KFKAAEP"/>
<feature type="compositionally biased region" description="Basic and acidic residues" evidence="1">
    <location>
        <begin position="450"/>
        <end position="464"/>
    </location>
</feature>
<keyword evidence="5" id="KW-1185">Reference proteome</keyword>
<dbReference type="AlphaFoldDB" id="R7V4G2"/>
<evidence type="ECO:0000256" key="1">
    <source>
        <dbReference type="SAM" id="MobiDB-lite"/>
    </source>
</evidence>
<dbReference type="EMBL" id="AMQN01005810">
    <property type="status" value="NOT_ANNOTATED_CDS"/>
    <property type="molecule type" value="Genomic_DNA"/>
</dbReference>
<dbReference type="OrthoDB" id="8188202at2759"/>
<dbReference type="HOGENOM" id="CLU_334085_0_0_1"/>
<dbReference type="Pfam" id="PF07647">
    <property type="entry name" value="SAM_2"/>
    <property type="match status" value="1"/>
</dbReference>
<dbReference type="EnsemblMetazoa" id="CapteT227561">
    <property type="protein sequence ID" value="CapteP227561"/>
    <property type="gene ID" value="CapteG227561"/>
</dbReference>
<sequence length="855" mass="95027">MKLFNPCINTRYENEEVSFTCGIYGVHGANEKVEGVNEKPLSPKQKTNNLHASLQHLESNGVEIQNISPQELTDGNLKSTLQLMGQVRKRFDPHFDSSQSSSRPTSIAHARFASEPADLASSNSRSLTSLNQLPPRAPSAARNQELPLRSPAKDPSSTTIELLPGTLTEIKGLDMPPPRPLPMGGGAGGGVGGMRRQKLLIIIRYNMGSIDLHSSDYFTHSGSSSARSRPHSTTEAEALPPPAAGPAWANHQSPSRNRPQPRHDEGELLVPPPPKPRPQNSSQDGIPVSTYIMAETPPFSPAPERQSYPCASPTGQRSSSPLGSQNSSHPSPNNGQTTAQHQHHVSWAPPKSPRDYESLRRDSQPNSARNSARQQKTVEVPHYTHLNKRSSYPDGQISKASQSDLTTKAVHQDSRTSGFSTTGSKSPTYANMQSLDIPKKDEMFIVTPHKSSEDLRKVGVKDKPFPASSSSTCVKTSTPTRPSRRGDKSRWRDSLSDSSSATPPLPALSPSQTPPMTPLESSTRRLRSKTNGSHGSGYMPNQTPDVVVSTSMHSKKKASRKNSIGLKFGNKTKKSSAGRSAQRGFFKQAPPLRNPRAIINTVDSPIDDDDDSFFDDQDSTTAASMTVTDEPQGNREMQTIHRQLHGLEAMYSEVLKLLGVDKEYLPGSRRSISSMSSTSRTGRSRRNHKHYRSRDLRHIEKRFARLESHVVTLARSVAHLSSEMRTQSSFLQELDDLKQEIEDLKTNKTQPQAPPLMSAEWERFRGWIPMITNPKRVQKLKRFFGHEPLLQIFLERLGYLEYLPNFEAEKISILELPYMNEERLEKIGLPMGPRQRILQEAQLCFRQENFNIYIV</sequence>
<feature type="compositionally biased region" description="Basic residues" evidence="1">
    <location>
        <begin position="682"/>
        <end position="692"/>
    </location>
</feature>
<feature type="compositionally biased region" description="Basic and acidic residues" evidence="1">
    <location>
        <begin position="352"/>
        <end position="363"/>
    </location>
</feature>
<dbReference type="Gene3D" id="1.10.418.10">
    <property type="entry name" value="Calponin-like domain"/>
    <property type="match status" value="1"/>
</dbReference>
<name>R7V4G2_CAPTE</name>
<dbReference type="SMART" id="SM00454">
    <property type="entry name" value="SAM"/>
    <property type="match status" value="1"/>
</dbReference>
<feature type="domain" description="SAM" evidence="2">
    <location>
        <begin position="782"/>
        <end position="847"/>
    </location>
</feature>
<dbReference type="InterPro" id="IPR013761">
    <property type="entry name" value="SAM/pointed_sf"/>
</dbReference>
<dbReference type="Gene3D" id="1.10.150.50">
    <property type="entry name" value="Transcription Factor, Ets-1"/>
    <property type="match status" value="1"/>
</dbReference>
<dbReference type="SUPFAM" id="SSF47576">
    <property type="entry name" value="Calponin-homology domain, CH-domain"/>
    <property type="match status" value="1"/>
</dbReference>
<feature type="compositionally biased region" description="Low complexity" evidence="1">
    <location>
        <begin position="668"/>
        <end position="681"/>
    </location>
</feature>
<feature type="compositionally biased region" description="Polar residues" evidence="1">
    <location>
        <begin position="364"/>
        <end position="377"/>
    </location>
</feature>
<dbReference type="STRING" id="283909.R7V4G2"/>
<feature type="compositionally biased region" description="Polar residues" evidence="1">
    <location>
        <begin position="529"/>
        <end position="552"/>
    </location>
</feature>
<feature type="compositionally biased region" description="Polar residues" evidence="1">
    <location>
        <begin position="120"/>
        <end position="132"/>
    </location>
</feature>
<reference evidence="4" key="3">
    <citation type="submission" date="2015-06" db="UniProtKB">
        <authorList>
            <consortium name="EnsemblMetazoa"/>
        </authorList>
    </citation>
    <scope>IDENTIFICATION</scope>
</reference>
<evidence type="ECO:0000313" key="4">
    <source>
        <dbReference type="EnsemblMetazoa" id="CapteP227561"/>
    </source>
</evidence>
<dbReference type="InterPro" id="IPR036872">
    <property type="entry name" value="CH_dom_sf"/>
</dbReference>
<evidence type="ECO:0000313" key="5">
    <source>
        <dbReference type="Proteomes" id="UP000014760"/>
    </source>
</evidence>
<feature type="compositionally biased region" description="Polar residues" evidence="1">
    <location>
        <begin position="415"/>
        <end position="434"/>
    </location>
</feature>
<feature type="compositionally biased region" description="Basic and acidic residues" evidence="1">
    <location>
        <begin position="484"/>
        <end position="495"/>
    </location>
</feature>